<dbReference type="Gene3D" id="3.40.50.300">
    <property type="entry name" value="P-loop containing nucleotide triphosphate hydrolases"/>
    <property type="match status" value="1"/>
</dbReference>
<name>A0A3N1H0B1_9PSEU</name>
<proteinExistence type="predicted"/>
<organism evidence="5 6">
    <name type="scientific">Saccharothrix texasensis</name>
    <dbReference type="NCBI Taxonomy" id="103734"/>
    <lineage>
        <taxon>Bacteria</taxon>
        <taxon>Bacillati</taxon>
        <taxon>Actinomycetota</taxon>
        <taxon>Actinomycetes</taxon>
        <taxon>Pseudonocardiales</taxon>
        <taxon>Pseudonocardiaceae</taxon>
        <taxon>Saccharothrix</taxon>
    </lineage>
</organism>
<keyword evidence="1" id="KW-0813">Transport</keyword>
<evidence type="ECO:0000256" key="1">
    <source>
        <dbReference type="ARBA" id="ARBA00022448"/>
    </source>
</evidence>
<dbReference type="PANTHER" id="PTHR24220">
    <property type="entry name" value="IMPORT ATP-BINDING PROTEIN"/>
    <property type="match status" value="1"/>
</dbReference>
<dbReference type="GO" id="GO:0098796">
    <property type="term" value="C:membrane protein complex"/>
    <property type="evidence" value="ECO:0007669"/>
    <property type="project" value="UniProtKB-ARBA"/>
</dbReference>
<dbReference type="PROSITE" id="PS00211">
    <property type="entry name" value="ABC_TRANSPORTER_1"/>
    <property type="match status" value="1"/>
</dbReference>
<evidence type="ECO:0000259" key="4">
    <source>
        <dbReference type="PROSITE" id="PS50893"/>
    </source>
</evidence>
<dbReference type="GO" id="GO:0016887">
    <property type="term" value="F:ATP hydrolysis activity"/>
    <property type="evidence" value="ECO:0007669"/>
    <property type="project" value="InterPro"/>
</dbReference>
<dbReference type="InterPro" id="IPR017871">
    <property type="entry name" value="ABC_transporter-like_CS"/>
</dbReference>
<protein>
    <submittedName>
        <fullName evidence="5">Putative ABC transport system ATP-binding protein</fullName>
    </submittedName>
</protein>
<dbReference type="GO" id="GO:0022857">
    <property type="term" value="F:transmembrane transporter activity"/>
    <property type="evidence" value="ECO:0007669"/>
    <property type="project" value="UniProtKB-ARBA"/>
</dbReference>
<dbReference type="InterPro" id="IPR017911">
    <property type="entry name" value="MacB-like_ATP-bd"/>
</dbReference>
<sequence length="275" mass="29571">MFGRRPERVESGGGPRAAVRMEAVRKTYGNGDSAVEALRGIDMQFDYGSFTAVMGPSGSGKSTLLQTAAGLDQPSAGRVLLDGVDLTGKNEVALTELRREKVGFIFQSFNLLPALTIEQNVTLPLKLAGRRVDRNRVADVIRRVGLEQRLKHLPGELSGGQQQRVAIARAVVTEPAVVFADEPTGALDTRTAAEVLDLLRESVMVTGQTIVMVTHDPVAASYADGVVFLIDGQIAGEIRNPTPEAVADRMTHLTALVEQPRRTYGAGQSGKRGYY</sequence>
<dbReference type="Proteomes" id="UP000268727">
    <property type="component" value="Unassembled WGS sequence"/>
</dbReference>
<dbReference type="PANTHER" id="PTHR24220:SF685">
    <property type="entry name" value="ABC TRANSPORTER RELATED"/>
    <property type="match status" value="1"/>
</dbReference>
<dbReference type="FunFam" id="3.40.50.300:FF:000032">
    <property type="entry name" value="Export ABC transporter ATP-binding protein"/>
    <property type="match status" value="1"/>
</dbReference>
<dbReference type="GO" id="GO:0005524">
    <property type="term" value="F:ATP binding"/>
    <property type="evidence" value="ECO:0007669"/>
    <property type="project" value="UniProtKB-KW"/>
</dbReference>
<evidence type="ECO:0000313" key="5">
    <source>
        <dbReference type="EMBL" id="ROP35682.1"/>
    </source>
</evidence>
<dbReference type="EMBL" id="RJKM01000001">
    <property type="protein sequence ID" value="ROP35682.1"/>
    <property type="molecule type" value="Genomic_DNA"/>
</dbReference>
<feature type="domain" description="ABC transporter" evidence="4">
    <location>
        <begin position="19"/>
        <end position="256"/>
    </location>
</feature>
<evidence type="ECO:0000256" key="3">
    <source>
        <dbReference type="ARBA" id="ARBA00022840"/>
    </source>
</evidence>
<keyword evidence="6" id="KW-1185">Reference proteome</keyword>
<dbReference type="Pfam" id="PF00005">
    <property type="entry name" value="ABC_tran"/>
    <property type="match status" value="1"/>
</dbReference>
<dbReference type="SUPFAM" id="SSF52540">
    <property type="entry name" value="P-loop containing nucleoside triphosphate hydrolases"/>
    <property type="match status" value="1"/>
</dbReference>
<dbReference type="InterPro" id="IPR003439">
    <property type="entry name" value="ABC_transporter-like_ATP-bd"/>
</dbReference>
<evidence type="ECO:0000313" key="6">
    <source>
        <dbReference type="Proteomes" id="UP000268727"/>
    </source>
</evidence>
<dbReference type="InterPro" id="IPR003593">
    <property type="entry name" value="AAA+_ATPase"/>
</dbReference>
<dbReference type="SMART" id="SM00382">
    <property type="entry name" value="AAA"/>
    <property type="match status" value="1"/>
</dbReference>
<gene>
    <name evidence="5" type="ORF">EDD40_0921</name>
</gene>
<dbReference type="PROSITE" id="PS50893">
    <property type="entry name" value="ABC_TRANSPORTER_2"/>
    <property type="match status" value="1"/>
</dbReference>
<dbReference type="InterPro" id="IPR027417">
    <property type="entry name" value="P-loop_NTPase"/>
</dbReference>
<dbReference type="OrthoDB" id="9802264at2"/>
<keyword evidence="3 5" id="KW-0067">ATP-binding</keyword>
<accession>A0A3N1H0B1</accession>
<comment type="caution">
    <text evidence="5">The sequence shown here is derived from an EMBL/GenBank/DDBJ whole genome shotgun (WGS) entry which is preliminary data.</text>
</comment>
<dbReference type="AlphaFoldDB" id="A0A3N1H0B1"/>
<dbReference type="GO" id="GO:0005886">
    <property type="term" value="C:plasma membrane"/>
    <property type="evidence" value="ECO:0007669"/>
    <property type="project" value="TreeGrafter"/>
</dbReference>
<keyword evidence="2" id="KW-0547">Nucleotide-binding</keyword>
<dbReference type="CDD" id="cd03255">
    <property type="entry name" value="ABC_MJ0796_LolCDE_FtsE"/>
    <property type="match status" value="1"/>
</dbReference>
<evidence type="ECO:0000256" key="2">
    <source>
        <dbReference type="ARBA" id="ARBA00022741"/>
    </source>
</evidence>
<dbReference type="InterPro" id="IPR015854">
    <property type="entry name" value="ABC_transpr_LolD-like"/>
</dbReference>
<reference evidence="5 6" key="1">
    <citation type="submission" date="2018-11" db="EMBL/GenBank/DDBJ databases">
        <title>Sequencing the genomes of 1000 actinobacteria strains.</title>
        <authorList>
            <person name="Klenk H.-P."/>
        </authorList>
    </citation>
    <scope>NUCLEOTIDE SEQUENCE [LARGE SCALE GENOMIC DNA]</scope>
    <source>
        <strain evidence="5 6">DSM 44231</strain>
    </source>
</reference>